<organism evidence="1 2">
    <name type="scientific">Pseudomonas fluorescens</name>
    <dbReference type="NCBI Taxonomy" id="294"/>
    <lineage>
        <taxon>Bacteria</taxon>
        <taxon>Pseudomonadati</taxon>
        <taxon>Pseudomonadota</taxon>
        <taxon>Gammaproteobacteria</taxon>
        <taxon>Pseudomonadales</taxon>
        <taxon>Pseudomonadaceae</taxon>
        <taxon>Pseudomonas</taxon>
    </lineage>
</organism>
<protein>
    <submittedName>
        <fullName evidence="1">Uncharacterized protein</fullName>
    </submittedName>
</protein>
<dbReference type="AlphaFoldDB" id="A0A5E7UW67"/>
<proteinExistence type="predicted"/>
<accession>A0A5E7UW67</accession>
<name>A0A5E7UW67_PSEFL</name>
<sequence>MKLCIRATFEELYLCVPWVAQVQPFDFMRVRLPLRDSVNACFKIPGSTEALPFAIVASLL</sequence>
<evidence type="ECO:0000313" key="2">
    <source>
        <dbReference type="Proteomes" id="UP000326452"/>
    </source>
</evidence>
<dbReference type="Proteomes" id="UP000326452">
    <property type="component" value="Unassembled WGS sequence"/>
</dbReference>
<reference evidence="1 2" key="1">
    <citation type="submission" date="2019-09" db="EMBL/GenBank/DDBJ databases">
        <authorList>
            <person name="Chandra G."/>
            <person name="Truman W A."/>
        </authorList>
    </citation>
    <scope>NUCLEOTIDE SEQUENCE [LARGE SCALE GENOMIC DNA]</scope>
    <source>
        <strain evidence="1">PS941</strain>
    </source>
</reference>
<evidence type="ECO:0000313" key="1">
    <source>
        <dbReference type="EMBL" id="VVQ15531.1"/>
    </source>
</evidence>
<dbReference type="EMBL" id="CABVJC010000008">
    <property type="protein sequence ID" value="VVQ15531.1"/>
    <property type="molecule type" value="Genomic_DNA"/>
</dbReference>
<gene>
    <name evidence="1" type="ORF">PS941_04266</name>
</gene>